<feature type="region of interest" description="Involved in Mg(2+) ion dislocation from EF-Tu" evidence="5">
    <location>
        <begin position="82"/>
        <end position="85"/>
    </location>
</feature>
<dbReference type="Gene3D" id="3.30.479.20">
    <property type="entry name" value="Elongation factor Ts, dimerisation domain"/>
    <property type="match status" value="1"/>
</dbReference>
<evidence type="ECO:0000256" key="1">
    <source>
        <dbReference type="ARBA" id="ARBA00005532"/>
    </source>
</evidence>
<gene>
    <name evidence="5" type="primary">tsf</name>
    <name evidence="7" type="ORF">PZE19_09435</name>
</gene>
<comment type="caution">
    <text evidence="7">The sequence shown here is derived from an EMBL/GenBank/DDBJ whole genome shotgun (WGS) entry which is preliminary data.</text>
</comment>
<comment type="subcellular location">
    <subcellularLocation>
        <location evidence="5">Cytoplasm</location>
    </subcellularLocation>
</comment>
<evidence type="ECO:0000259" key="6">
    <source>
        <dbReference type="Pfam" id="PF00889"/>
    </source>
</evidence>
<dbReference type="HAMAP" id="MF_00050">
    <property type="entry name" value="EF_Ts"/>
    <property type="match status" value="1"/>
</dbReference>
<dbReference type="Pfam" id="PF00889">
    <property type="entry name" value="EF_TS"/>
    <property type="match status" value="1"/>
</dbReference>
<evidence type="ECO:0000256" key="2">
    <source>
        <dbReference type="ARBA" id="ARBA00016956"/>
    </source>
</evidence>
<dbReference type="InterPro" id="IPR036402">
    <property type="entry name" value="EF-Ts_dimer_sf"/>
</dbReference>
<dbReference type="RefSeq" id="WP_277860357.1">
    <property type="nucleotide sequence ID" value="NZ_JARRAG010000002.1"/>
</dbReference>
<dbReference type="InterPro" id="IPR009060">
    <property type="entry name" value="UBA-like_sf"/>
</dbReference>
<name>A0ABT6F987_9BACT</name>
<evidence type="ECO:0000256" key="5">
    <source>
        <dbReference type="HAMAP-Rule" id="MF_00050"/>
    </source>
</evidence>
<dbReference type="PANTHER" id="PTHR11741:SF0">
    <property type="entry name" value="ELONGATION FACTOR TS, MITOCHONDRIAL"/>
    <property type="match status" value="1"/>
</dbReference>
<keyword evidence="4 5" id="KW-0648">Protein biosynthesis</keyword>
<proteinExistence type="inferred from homology"/>
<evidence type="ECO:0000256" key="3">
    <source>
        <dbReference type="ARBA" id="ARBA00022768"/>
    </source>
</evidence>
<accession>A0ABT6F987</accession>
<evidence type="ECO:0000313" key="7">
    <source>
        <dbReference type="EMBL" id="MDG3003994.1"/>
    </source>
</evidence>
<sequence>MAAITAQAVNEFRKKTGLGLMECKKLLTEADGDLAKAETLAKERGLKQAELRAGRAAKAGRVEAYIHHDSKSGVLVELNCETDFVARNDEFKQLAKDLALHVMASNPKYVRREDVPEEAVAEQKRIFMSQVGDKPVNIQEKIATGKLDSWYAESVLMDQPFIRDDSKSVKDVIIAVNARTGENISVARFARFIVGEER</sequence>
<comment type="similarity">
    <text evidence="1 5">Belongs to the EF-Ts family.</text>
</comment>
<dbReference type="EMBL" id="JARRAG010000002">
    <property type="protein sequence ID" value="MDG3003994.1"/>
    <property type="molecule type" value="Genomic_DNA"/>
</dbReference>
<dbReference type="InterPro" id="IPR001816">
    <property type="entry name" value="Transl_elong_EFTs/EF1B"/>
</dbReference>
<keyword evidence="3 5" id="KW-0251">Elongation factor</keyword>
<dbReference type="InterPro" id="IPR014039">
    <property type="entry name" value="Transl_elong_EFTs/EF1B_dimer"/>
</dbReference>
<dbReference type="InterPro" id="IPR018101">
    <property type="entry name" value="Transl_elong_Ts_CS"/>
</dbReference>
<keyword evidence="5" id="KW-0963">Cytoplasm</keyword>
<evidence type="ECO:0000313" key="8">
    <source>
        <dbReference type="Proteomes" id="UP001216907"/>
    </source>
</evidence>
<dbReference type="PANTHER" id="PTHR11741">
    <property type="entry name" value="ELONGATION FACTOR TS"/>
    <property type="match status" value="1"/>
</dbReference>
<evidence type="ECO:0000256" key="4">
    <source>
        <dbReference type="ARBA" id="ARBA00022917"/>
    </source>
</evidence>
<reference evidence="7 8" key="1">
    <citation type="submission" date="2023-03" db="EMBL/GenBank/DDBJ databases">
        <title>Paludisphaera mucosa sp. nov. a novel planctomycete from northern fen.</title>
        <authorList>
            <person name="Ivanova A."/>
        </authorList>
    </citation>
    <scope>NUCLEOTIDE SEQUENCE [LARGE SCALE GENOMIC DNA]</scope>
    <source>
        <strain evidence="7 8">Pla2</strain>
    </source>
</reference>
<dbReference type="Gene3D" id="1.10.8.10">
    <property type="entry name" value="DNA helicase RuvA subunit, C-terminal domain"/>
    <property type="match status" value="1"/>
</dbReference>
<dbReference type="Proteomes" id="UP001216907">
    <property type="component" value="Unassembled WGS sequence"/>
</dbReference>
<keyword evidence="8" id="KW-1185">Reference proteome</keyword>
<organism evidence="7 8">
    <name type="scientific">Paludisphaera mucosa</name>
    <dbReference type="NCBI Taxonomy" id="3030827"/>
    <lineage>
        <taxon>Bacteria</taxon>
        <taxon>Pseudomonadati</taxon>
        <taxon>Planctomycetota</taxon>
        <taxon>Planctomycetia</taxon>
        <taxon>Isosphaerales</taxon>
        <taxon>Isosphaeraceae</taxon>
        <taxon>Paludisphaera</taxon>
    </lineage>
</organism>
<dbReference type="GO" id="GO:0003746">
    <property type="term" value="F:translation elongation factor activity"/>
    <property type="evidence" value="ECO:0007669"/>
    <property type="project" value="UniProtKB-KW"/>
</dbReference>
<dbReference type="SUPFAM" id="SSF46934">
    <property type="entry name" value="UBA-like"/>
    <property type="match status" value="1"/>
</dbReference>
<dbReference type="PROSITE" id="PS01127">
    <property type="entry name" value="EF_TS_2"/>
    <property type="match status" value="1"/>
</dbReference>
<protein>
    <recommendedName>
        <fullName evidence="2 5">Elongation factor Ts</fullName>
        <shortName evidence="5">EF-Ts</shortName>
    </recommendedName>
</protein>
<dbReference type="CDD" id="cd14275">
    <property type="entry name" value="UBA_EF-Ts"/>
    <property type="match status" value="1"/>
</dbReference>
<feature type="domain" description="Translation elongation factor EFTs/EF1B dimerisation" evidence="6">
    <location>
        <begin position="57"/>
        <end position="196"/>
    </location>
</feature>
<comment type="function">
    <text evidence="5">Associates with the EF-Tu.GDP complex and induces the exchange of GDP to GTP. It remains bound to the aminoacyl-tRNA.EF-Tu.GTP complex up to the GTP hydrolysis stage on the ribosome.</text>
</comment>
<dbReference type="Gene3D" id="1.10.286.20">
    <property type="match status" value="1"/>
</dbReference>
<dbReference type="SUPFAM" id="SSF54713">
    <property type="entry name" value="Elongation factor Ts (EF-Ts), dimerisation domain"/>
    <property type="match status" value="1"/>
</dbReference>